<feature type="transmembrane region" description="Helical" evidence="6">
    <location>
        <begin position="143"/>
        <end position="160"/>
    </location>
</feature>
<evidence type="ECO:0000256" key="1">
    <source>
        <dbReference type="ARBA" id="ARBA00004141"/>
    </source>
</evidence>
<dbReference type="EMBL" id="JAATEN010000008">
    <property type="protein sequence ID" value="NJQ01456.1"/>
    <property type="molecule type" value="Genomic_DNA"/>
</dbReference>
<evidence type="ECO:0000256" key="6">
    <source>
        <dbReference type="SAM" id="Phobius"/>
    </source>
</evidence>
<evidence type="ECO:0000256" key="3">
    <source>
        <dbReference type="ARBA" id="ARBA00022989"/>
    </source>
</evidence>
<dbReference type="Proteomes" id="UP000695264">
    <property type="component" value="Unassembled WGS sequence"/>
</dbReference>
<keyword evidence="4 6" id="KW-0472">Membrane</keyword>
<name>A0ABX1BUQ4_9ACTN</name>
<protein>
    <submittedName>
        <fullName evidence="7">Bile acid:sodium symporter family protein</fullName>
    </submittedName>
</protein>
<dbReference type="Gene3D" id="1.20.1530.20">
    <property type="match status" value="1"/>
</dbReference>
<comment type="caution">
    <text evidence="7">The sequence shown here is derived from an EMBL/GenBank/DDBJ whole genome shotgun (WGS) entry which is preliminary data.</text>
</comment>
<dbReference type="InterPro" id="IPR002657">
    <property type="entry name" value="BilAc:Na_symport/Acr3"/>
</dbReference>
<keyword evidence="3 6" id="KW-1133">Transmembrane helix</keyword>
<evidence type="ECO:0000256" key="5">
    <source>
        <dbReference type="SAM" id="MobiDB-lite"/>
    </source>
</evidence>
<reference evidence="7 8" key="1">
    <citation type="submission" date="2020-03" db="EMBL/GenBank/DDBJ databases">
        <title>WGS of actinomycetes isolated from Thailand.</title>
        <authorList>
            <person name="Thawai C."/>
        </authorList>
    </citation>
    <scope>NUCLEOTIDE SEQUENCE [LARGE SCALE GENOMIC DNA]</scope>
    <source>
        <strain evidence="7 8">PLAI 1-29</strain>
    </source>
</reference>
<keyword evidence="2 6" id="KW-0812">Transmembrane</keyword>
<proteinExistence type="predicted"/>
<feature type="transmembrane region" description="Helical" evidence="6">
    <location>
        <begin position="295"/>
        <end position="316"/>
    </location>
</feature>
<evidence type="ECO:0000313" key="8">
    <source>
        <dbReference type="Proteomes" id="UP000695264"/>
    </source>
</evidence>
<feature type="transmembrane region" description="Helical" evidence="6">
    <location>
        <begin position="229"/>
        <end position="250"/>
    </location>
</feature>
<dbReference type="Pfam" id="PF01758">
    <property type="entry name" value="SBF"/>
    <property type="match status" value="1"/>
</dbReference>
<comment type="subcellular location">
    <subcellularLocation>
        <location evidence="1">Membrane</location>
        <topology evidence="1">Multi-pass membrane protein</topology>
    </subcellularLocation>
</comment>
<feature type="transmembrane region" description="Helical" evidence="6">
    <location>
        <begin position="114"/>
        <end position="137"/>
    </location>
</feature>
<gene>
    <name evidence="7" type="ORF">HCK00_13185</name>
</gene>
<feature type="region of interest" description="Disordered" evidence="5">
    <location>
        <begin position="1"/>
        <end position="29"/>
    </location>
</feature>
<feature type="transmembrane region" description="Helical" evidence="6">
    <location>
        <begin position="270"/>
        <end position="288"/>
    </location>
</feature>
<feature type="compositionally biased region" description="Low complexity" evidence="5">
    <location>
        <begin position="75"/>
        <end position="106"/>
    </location>
</feature>
<evidence type="ECO:0000256" key="2">
    <source>
        <dbReference type="ARBA" id="ARBA00022692"/>
    </source>
</evidence>
<feature type="transmembrane region" description="Helical" evidence="6">
    <location>
        <begin position="172"/>
        <end position="192"/>
    </location>
</feature>
<keyword evidence="8" id="KW-1185">Reference proteome</keyword>
<dbReference type="InterPro" id="IPR004710">
    <property type="entry name" value="Bilac:Na_transpt"/>
</dbReference>
<dbReference type="PANTHER" id="PTHR10361">
    <property type="entry name" value="SODIUM-BILE ACID COTRANSPORTER"/>
    <property type="match status" value="1"/>
</dbReference>
<feature type="transmembrane region" description="Helical" evidence="6">
    <location>
        <begin position="322"/>
        <end position="348"/>
    </location>
</feature>
<dbReference type="InterPro" id="IPR038770">
    <property type="entry name" value="Na+/solute_symporter_sf"/>
</dbReference>
<feature type="transmembrane region" description="Helical" evidence="6">
    <location>
        <begin position="198"/>
        <end position="217"/>
    </location>
</feature>
<sequence>MAGHPPRSSPVRAPEVTPARRPASPAHAAEVAAACFRIAGRDLRNAPARALHRGVPNEPRNSPAPPDPGSPSPGSPGHAGPAHPASGPAGAPDAPGAPSSPGAPGSTARRGARIAVTVFPVLVLAAGATGLLAPSAFTGWGPAVPYLLGVVMFGMGLTLTPPDLRGVARRPWVLLLGLSAQYLIMPGLGWLIAHALGLPPALAAGLVLVGCAPGGTASNVVTYLARGDVALSVSVTSVSTLLSPLVTPPLALLLAGEFLPVDAGSMVTDILRTVLLPVLAGLAVRLLAGRRVERALGVLPWLSVAAIGVIVAVVVAGSADAIGAAAGTVVLAVILHNGLGLALGWAAGRAARLDAPAGRALAFEVGMQNSGLAASLAAGHFGAVAALPAAVFSVWHNVSGALLATWFSRRPR</sequence>
<evidence type="ECO:0000256" key="4">
    <source>
        <dbReference type="ARBA" id="ARBA00023136"/>
    </source>
</evidence>
<feature type="region of interest" description="Disordered" evidence="5">
    <location>
        <begin position="47"/>
        <end position="108"/>
    </location>
</feature>
<dbReference type="PANTHER" id="PTHR10361:SF28">
    <property type="entry name" value="P3 PROTEIN-RELATED"/>
    <property type="match status" value="1"/>
</dbReference>
<accession>A0ABX1BUQ4</accession>
<evidence type="ECO:0000313" key="7">
    <source>
        <dbReference type="EMBL" id="NJQ01456.1"/>
    </source>
</evidence>
<feature type="compositionally biased region" description="Pro residues" evidence="5">
    <location>
        <begin position="62"/>
        <end position="74"/>
    </location>
</feature>
<organism evidence="7 8">
    <name type="scientific">Streptomyces zingiberis</name>
    <dbReference type="NCBI Taxonomy" id="2053010"/>
    <lineage>
        <taxon>Bacteria</taxon>
        <taxon>Bacillati</taxon>
        <taxon>Actinomycetota</taxon>
        <taxon>Actinomycetes</taxon>
        <taxon>Kitasatosporales</taxon>
        <taxon>Streptomycetaceae</taxon>
        <taxon>Streptomyces</taxon>
    </lineage>
</organism>
<feature type="compositionally biased region" description="Low complexity" evidence="5">
    <location>
        <begin position="19"/>
        <end position="29"/>
    </location>
</feature>